<dbReference type="Gene3D" id="3.90.226.10">
    <property type="entry name" value="2-enoyl-CoA Hydratase, Chain A, domain 1"/>
    <property type="match status" value="1"/>
</dbReference>
<evidence type="ECO:0000313" key="1">
    <source>
        <dbReference type="EMBL" id="MFD1310393.1"/>
    </source>
</evidence>
<evidence type="ECO:0000313" key="2">
    <source>
        <dbReference type="Proteomes" id="UP001597058"/>
    </source>
</evidence>
<reference evidence="2" key="1">
    <citation type="journal article" date="2019" name="Int. J. Syst. Evol. Microbiol.">
        <title>The Global Catalogue of Microorganisms (GCM) 10K type strain sequencing project: providing services to taxonomists for standard genome sequencing and annotation.</title>
        <authorList>
            <consortium name="The Broad Institute Genomics Platform"/>
            <consortium name="The Broad Institute Genome Sequencing Center for Infectious Disease"/>
            <person name="Wu L."/>
            <person name="Ma J."/>
        </authorList>
    </citation>
    <scope>NUCLEOTIDE SEQUENCE [LARGE SCALE GENOMIC DNA]</scope>
    <source>
        <strain evidence="2">CGMCC 4.7020</strain>
    </source>
</reference>
<dbReference type="Proteomes" id="UP001597058">
    <property type="component" value="Unassembled WGS sequence"/>
</dbReference>
<protein>
    <recommendedName>
        <fullName evidence="3">Excreted virulence factor EspC, type VII ESX diderm</fullName>
    </recommendedName>
</protein>
<keyword evidence="2" id="KW-1185">Reference proteome</keyword>
<accession>A0ABW3XQ69</accession>
<sequence length="92" mass="9228">MNRAVPGAELDHVVDTLAARIAALAPGIARATAEAVDAAAASTAGGLRKANELFGQLFSVPAAGRLGQAALAAGTQTRDGERRFEALMDGLG</sequence>
<proteinExistence type="predicted"/>
<dbReference type="RefSeq" id="WP_381329630.1">
    <property type="nucleotide sequence ID" value="NZ_JBHTMM010000052.1"/>
</dbReference>
<dbReference type="EMBL" id="JBHTMM010000052">
    <property type="protein sequence ID" value="MFD1310393.1"/>
    <property type="molecule type" value="Genomic_DNA"/>
</dbReference>
<gene>
    <name evidence="1" type="ORF">ACFQ5X_31675</name>
</gene>
<organism evidence="1 2">
    <name type="scientific">Streptomyces kaempferi</name>
    <dbReference type="NCBI Taxonomy" id="333725"/>
    <lineage>
        <taxon>Bacteria</taxon>
        <taxon>Bacillati</taxon>
        <taxon>Actinomycetota</taxon>
        <taxon>Actinomycetes</taxon>
        <taxon>Kitasatosporales</taxon>
        <taxon>Streptomycetaceae</taxon>
        <taxon>Streptomyces</taxon>
    </lineage>
</organism>
<comment type="caution">
    <text evidence="1">The sequence shown here is derived from an EMBL/GenBank/DDBJ whole genome shotgun (WGS) entry which is preliminary data.</text>
</comment>
<evidence type="ECO:0008006" key="3">
    <source>
        <dbReference type="Google" id="ProtNLM"/>
    </source>
</evidence>
<name>A0ABW3XQ69_9ACTN</name>